<dbReference type="Gene3D" id="2.40.37.10">
    <property type="entry name" value="Lyase, Ornithine Decarboxylase, Chain A, domain 1"/>
    <property type="match status" value="1"/>
</dbReference>
<keyword evidence="2 3" id="KW-0663">Pyridoxal phosphate</keyword>
<sequence>MTDNAFLLDLATRYGTPLYAYDLSTVRSTAAALRGDLPAGSRILYSVKANPHPVLVETLRTEGCEAEVSSVGELAVAIAAGHAPERVLYSGPGKSASDLRTALASGVRTFSVESVTDRQRLDALAHDVGVRCDYLVRLNGPAGSVHGSLRMSGSASAFGADVADAEALRALLTVRSRTRPIGLHTFFATNVGSEDSLIAEFQQAVRTVSEVCRETAFVPHMIDLGGGFPAPQAAPGGVTRHPRLASAVESALDTHLVTWRTSGVEIAFESGRYLVGAAGTLITEVLDVKHSRGRTFTVLDTGVNALGGMSGLGRLMAPQARPYRLDRAPTRNVPSDDDPCPVTLVGPLCTPLDVLNRSVDLGEVRVGDLLAVPNVGAYGLTASLVGFLSHPLPTEIVHAGGTVVSARRLALQEVHL</sequence>
<keyword evidence="6" id="KW-1185">Reference proteome</keyword>
<dbReference type="SUPFAM" id="SSF50621">
    <property type="entry name" value="Alanine racemase C-terminal domain-like"/>
    <property type="match status" value="1"/>
</dbReference>
<dbReference type="InterPro" id="IPR000183">
    <property type="entry name" value="Orn/DAP/Arg_de-COase"/>
</dbReference>
<comment type="caution">
    <text evidence="5">The sequence shown here is derived from an EMBL/GenBank/DDBJ whole genome shotgun (WGS) entry which is preliminary data.</text>
</comment>
<dbReference type="PANTHER" id="PTHR43727">
    <property type="entry name" value="DIAMINOPIMELATE DECARBOXYLASE"/>
    <property type="match status" value="1"/>
</dbReference>
<dbReference type="SUPFAM" id="SSF51419">
    <property type="entry name" value="PLP-binding barrel"/>
    <property type="match status" value="1"/>
</dbReference>
<name>S3ZQY9_9ACTN</name>
<dbReference type="AlphaFoldDB" id="S3ZQY9"/>
<dbReference type="GO" id="GO:0009089">
    <property type="term" value="P:lysine biosynthetic process via diaminopimelate"/>
    <property type="evidence" value="ECO:0007669"/>
    <property type="project" value="TreeGrafter"/>
</dbReference>
<accession>S3ZQY9</accession>
<evidence type="ECO:0000256" key="3">
    <source>
        <dbReference type="PIRSR" id="PIRSR600183-50"/>
    </source>
</evidence>
<feature type="active site" description="Proton donor" evidence="3">
    <location>
        <position position="349"/>
    </location>
</feature>
<proteinExistence type="predicted"/>
<feature type="modified residue" description="N6-(pyridoxal phosphate)lysine" evidence="3">
    <location>
        <position position="48"/>
    </location>
</feature>
<evidence type="ECO:0000313" key="6">
    <source>
        <dbReference type="Proteomes" id="UP000014629"/>
    </source>
</evidence>
<dbReference type="GO" id="GO:0008836">
    <property type="term" value="F:diaminopimelate decarboxylase activity"/>
    <property type="evidence" value="ECO:0007669"/>
    <property type="project" value="TreeGrafter"/>
</dbReference>
<reference evidence="5 6" key="1">
    <citation type="submission" date="2013-02" db="EMBL/GenBank/DDBJ databases">
        <title>Draft Genome Sequence of Streptomyces aurantiacus, Which Produces Setomimycin.</title>
        <authorList>
            <person name="Gruening B.A."/>
            <person name="Praeg A."/>
            <person name="Erxleben A."/>
            <person name="Guenther S."/>
            <person name="Mueller M."/>
        </authorList>
    </citation>
    <scope>NUCLEOTIDE SEQUENCE [LARGE SCALE GENOMIC DNA]</scope>
    <source>
        <strain evidence="5 6">JA 4570</strain>
    </source>
</reference>
<dbReference type="PRINTS" id="PR01179">
    <property type="entry name" value="ODADCRBXLASE"/>
</dbReference>
<dbReference type="InterPro" id="IPR022644">
    <property type="entry name" value="De-COase2_N"/>
</dbReference>
<dbReference type="InterPro" id="IPR009006">
    <property type="entry name" value="Ala_racemase/Decarboxylase_C"/>
</dbReference>
<dbReference type="EMBL" id="AOPZ01000066">
    <property type="protein sequence ID" value="EPH45229.1"/>
    <property type="molecule type" value="Genomic_DNA"/>
</dbReference>
<feature type="domain" description="Orn/DAP/Arg decarboxylase 2 N-terminal" evidence="4">
    <location>
        <begin position="25"/>
        <end position="275"/>
    </location>
</feature>
<dbReference type="OrthoDB" id="9802241at2"/>
<comment type="cofactor">
    <cofactor evidence="1 3">
        <name>pyridoxal 5'-phosphate</name>
        <dbReference type="ChEBI" id="CHEBI:597326"/>
    </cofactor>
</comment>
<gene>
    <name evidence="5" type="ORF">STRAU_1705</name>
</gene>
<dbReference type="RefSeq" id="WP_016639835.1">
    <property type="nucleotide sequence ID" value="NZ_AOPZ01000066.1"/>
</dbReference>
<dbReference type="InterPro" id="IPR029066">
    <property type="entry name" value="PLP-binding_barrel"/>
</dbReference>
<dbReference type="PANTHER" id="PTHR43727:SF2">
    <property type="entry name" value="GROUP IV DECARBOXYLASE"/>
    <property type="match status" value="1"/>
</dbReference>
<dbReference type="GO" id="GO:0006596">
    <property type="term" value="P:polyamine biosynthetic process"/>
    <property type="evidence" value="ECO:0007669"/>
    <property type="project" value="InterPro"/>
</dbReference>
<evidence type="ECO:0000256" key="2">
    <source>
        <dbReference type="ARBA" id="ARBA00022898"/>
    </source>
</evidence>
<evidence type="ECO:0000256" key="1">
    <source>
        <dbReference type="ARBA" id="ARBA00001933"/>
    </source>
</evidence>
<dbReference type="InterPro" id="IPR002433">
    <property type="entry name" value="Orn_de-COase"/>
</dbReference>
<dbReference type="Pfam" id="PF02784">
    <property type="entry name" value="Orn_Arg_deC_N"/>
    <property type="match status" value="1"/>
</dbReference>
<protein>
    <submittedName>
        <fullName evidence="5">Putative Diaminopimelate decarboxylase</fullName>
    </submittedName>
</protein>
<dbReference type="Gene3D" id="3.20.20.10">
    <property type="entry name" value="Alanine racemase"/>
    <property type="match status" value="1"/>
</dbReference>
<dbReference type="PRINTS" id="PR01182">
    <property type="entry name" value="ORNDCRBXLASE"/>
</dbReference>
<dbReference type="PATRIC" id="fig|1286094.4.peg.1684"/>
<organism evidence="5 6">
    <name type="scientific">Streptomyces aurantiacus JA 4570</name>
    <dbReference type="NCBI Taxonomy" id="1286094"/>
    <lineage>
        <taxon>Bacteria</taxon>
        <taxon>Bacillati</taxon>
        <taxon>Actinomycetota</taxon>
        <taxon>Actinomycetes</taxon>
        <taxon>Kitasatosporales</taxon>
        <taxon>Streptomycetaceae</taxon>
        <taxon>Streptomyces</taxon>
        <taxon>Streptomyces aurantiacus group</taxon>
    </lineage>
</organism>
<evidence type="ECO:0000259" key="4">
    <source>
        <dbReference type="Pfam" id="PF02784"/>
    </source>
</evidence>
<dbReference type="Proteomes" id="UP000014629">
    <property type="component" value="Unassembled WGS sequence"/>
</dbReference>
<evidence type="ECO:0000313" key="5">
    <source>
        <dbReference type="EMBL" id="EPH45229.1"/>
    </source>
</evidence>